<dbReference type="Proteomes" id="UP001521116">
    <property type="component" value="Unassembled WGS sequence"/>
</dbReference>
<reference evidence="7 8" key="1">
    <citation type="submission" date="2024-02" db="EMBL/GenBank/DDBJ databases">
        <title>De novo assembly and annotation of 12 fungi associated with fruit tree decline syndrome in Ontario, Canada.</title>
        <authorList>
            <person name="Sulman M."/>
            <person name="Ellouze W."/>
            <person name="Ilyukhin E."/>
        </authorList>
    </citation>
    <scope>NUCLEOTIDE SEQUENCE [LARGE SCALE GENOMIC DNA]</scope>
    <source>
        <strain evidence="7 8">M1-105</strain>
    </source>
</reference>
<evidence type="ECO:0000256" key="5">
    <source>
        <dbReference type="ARBA" id="ARBA00023128"/>
    </source>
</evidence>
<evidence type="ECO:0000313" key="7">
    <source>
        <dbReference type="EMBL" id="KAL1616637.1"/>
    </source>
</evidence>
<dbReference type="PANTHER" id="PTHR48182:SF2">
    <property type="entry name" value="PROTEIN SERAC1"/>
    <property type="match status" value="1"/>
</dbReference>
<comment type="subcellular location">
    <subcellularLocation>
        <location evidence="2">Endoplasmic reticulum</location>
    </subcellularLocation>
    <subcellularLocation>
        <location evidence="3">Membrane</location>
    </subcellularLocation>
    <subcellularLocation>
        <location evidence="1">Mitochondrion</location>
    </subcellularLocation>
</comment>
<sequence>MAEGPVSSSDGVMSRRNSTVYRVTSLPTEHSDDALKSKLSSTIRRELTREESELKVVIDIVPSCYDTEQEKVALFEFQGRIPTFLSELEENPLADWQVKMGKEDISFDRHFFGFTQLYTPKPGESITADIIAITGLNGHAYGSWMGKGNSGRMWLRHFLSKDMPNCRTMTYGYNSKLSTHEIDTIMDYGRGMIEELKKVRNTEGCLVKAVLINEDDHPTIASLHNATYGMLLFGILHKGFVVDDIQQMLSGQDDHPRSKLLGQISSKSDLLAYQLNDFKNLIRDRKVVSFYERESKPDG</sequence>
<proteinExistence type="predicted"/>
<protein>
    <submittedName>
        <fullName evidence="7">Uncharacterized protein</fullName>
    </submittedName>
</protein>
<evidence type="ECO:0000313" key="8">
    <source>
        <dbReference type="Proteomes" id="UP001521116"/>
    </source>
</evidence>
<organism evidence="7 8">
    <name type="scientific">Neofusicoccum ribis</name>
    <dbReference type="NCBI Taxonomy" id="45134"/>
    <lineage>
        <taxon>Eukaryota</taxon>
        <taxon>Fungi</taxon>
        <taxon>Dikarya</taxon>
        <taxon>Ascomycota</taxon>
        <taxon>Pezizomycotina</taxon>
        <taxon>Dothideomycetes</taxon>
        <taxon>Dothideomycetes incertae sedis</taxon>
        <taxon>Botryosphaeriales</taxon>
        <taxon>Botryosphaeriaceae</taxon>
        <taxon>Neofusicoccum</taxon>
    </lineage>
</organism>
<evidence type="ECO:0000256" key="1">
    <source>
        <dbReference type="ARBA" id="ARBA00004173"/>
    </source>
</evidence>
<evidence type="ECO:0000256" key="4">
    <source>
        <dbReference type="ARBA" id="ARBA00022824"/>
    </source>
</evidence>
<keyword evidence="6" id="KW-0472">Membrane</keyword>
<keyword evidence="5" id="KW-0496">Mitochondrion</keyword>
<accession>A0ABR3SBY4</accession>
<evidence type="ECO:0000256" key="6">
    <source>
        <dbReference type="ARBA" id="ARBA00023136"/>
    </source>
</evidence>
<keyword evidence="4" id="KW-0256">Endoplasmic reticulum</keyword>
<comment type="caution">
    <text evidence="7">The sequence shown here is derived from an EMBL/GenBank/DDBJ whole genome shotgun (WGS) entry which is preliminary data.</text>
</comment>
<keyword evidence="8" id="KW-1185">Reference proteome</keyword>
<dbReference type="PANTHER" id="PTHR48182">
    <property type="entry name" value="PROTEIN SERAC1"/>
    <property type="match status" value="1"/>
</dbReference>
<dbReference type="EMBL" id="JAJVDC020000259">
    <property type="protein sequence ID" value="KAL1616637.1"/>
    <property type="molecule type" value="Genomic_DNA"/>
</dbReference>
<evidence type="ECO:0000256" key="3">
    <source>
        <dbReference type="ARBA" id="ARBA00004370"/>
    </source>
</evidence>
<name>A0ABR3SBY4_9PEZI</name>
<gene>
    <name evidence="7" type="ORF">SLS56_011340</name>
</gene>
<evidence type="ECO:0000256" key="2">
    <source>
        <dbReference type="ARBA" id="ARBA00004240"/>
    </source>
</evidence>
<dbReference type="InterPro" id="IPR052374">
    <property type="entry name" value="SERAC1"/>
</dbReference>